<reference evidence="1 2" key="1">
    <citation type="submission" date="2024-06" db="EMBL/GenBank/DDBJ databases">
        <title>Genomic Encyclopedia of Type Strains, Phase IV (KMG-IV): sequencing the most valuable type-strain genomes for metagenomic binning, comparative biology and taxonomic classification.</title>
        <authorList>
            <person name="Goeker M."/>
        </authorList>
    </citation>
    <scope>NUCLEOTIDE SEQUENCE [LARGE SCALE GENOMIC DNA]</scope>
    <source>
        <strain evidence="1 2">DSM 29846</strain>
    </source>
</reference>
<gene>
    <name evidence="1" type="ORF">ABID26_007233</name>
</gene>
<dbReference type="EMBL" id="JBEPLM010000031">
    <property type="protein sequence ID" value="MET3597807.1"/>
    <property type="molecule type" value="Genomic_DNA"/>
</dbReference>
<comment type="caution">
    <text evidence="1">The sequence shown here is derived from an EMBL/GenBank/DDBJ whole genome shotgun (WGS) entry which is preliminary data.</text>
</comment>
<accession>A0ABV2I4G6</accession>
<evidence type="ECO:0000313" key="2">
    <source>
        <dbReference type="Proteomes" id="UP001549036"/>
    </source>
</evidence>
<protein>
    <submittedName>
        <fullName evidence="1">Transketolase N-terminal domain/subunit</fullName>
    </submittedName>
</protein>
<dbReference type="Proteomes" id="UP001549036">
    <property type="component" value="Unassembled WGS sequence"/>
</dbReference>
<keyword evidence="2" id="KW-1185">Reference proteome</keyword>
<evidence type="ECO:0000313" key="1">
    <source>
        <dbReference type="EMBL" id="MET3597807.1"/>
    </source>
</evidence>
<sequence length="52" mass="5730">MLPIMPGIPERQTHSYVGPGATSLSVALDVASGFVIGKRYKQHRPTEFLDFL</sequence>
<name>A0ABV2I4G6_9HYPH</name>
<organism evidence="1 2">
    <name type="scientific">Mesorhizobium shonense</name>
    <dbReference type="NCBI Taxonomy" id="1209948"/>
    <lineage>
        <taxon>Bacteria</taxon>
        <taxon>Pseudomonadati</taxon>
        <taxon>Pseudomonadota</taxon>
        <taxon>Alphaproteobacteria</taxon>
        <taxon>Hyphomicrobiales</taxon>
        <taxon>Phyllobacteriaceae</taxon>
        <taxon>Mesorhizobium</taxon>
    </lineage>
</organism>
<proteinExistence type="predicted"/>